<keyword evidence="2" id="KW-0813">Transport</keyword>
<feature type="transmembrane region" description="Helical" evidence="7">
    <location>
        <begin position="333"/>
        <end position="350"/>
    </location>
</feature>
<reference evidence="9 10" key="1">
    <citation type="submission" date="2017-09" db="EMBL/GenBank/DDBJ databases">
        <authorList>
            <person name="Ehlers B."/>
            <person name="Leendertz F.H."/>
        </authorList>
    </citation>
    <scope>NUCLEOTIDE SEQUENCE [LARGE SCALE GENOMIC DNA]</scope>
    <source>
        <strain evidence="9 10">DSM 45537</strain>
    </source>
</reference>
<feature type="transmembrane region" description="Helical" evidence="7">
    <location>
        <begin position="78"/>
        <end position="98"/>
    </location>
</feature>
<dbReference type="PROSITE" id="PS50850">
    <property type="entry name" value="MFS"/>
    <property type="match status" value="1"/>
</dbReference>
<dbReference type="GO" id="GO:0022857">
    <property type="term" value="F:transmembrane transporter activity"/>
    <property type="evidence" value="ECO:0007669"/>
    <property type="project" value="InterPro"/>
</dbReference>
<feature type="domain" description="Major facilitator superfamily (MFS) profile" evidence="8">
    <location>
        <begin position="12"/>
        <end position="461"/>
    </location>
</feature>
<dbReference type="AlphaFoldDB" id="A0A285LUW6"/>
<dbReference type="PROSITE" id="PS00216">
    <property type="entry name" value="SUGAR_TRANSPORT_1"/>
    <property type="match status" value="1"/>
</dbReference>
<dbReference type="InterPro" id="IPR036259">
    <property type="entry name" value="MFS_trans_sf"/>
</dbReference>
<keyword evidence="4 7" id="KW-0812">Transmembrane</keyword>
<evidence type="ECO:0000256" key="4">
    <source>
        <dbReference type="ARBA" id="ARBA00022692"/>
    </source>
</evidence>
<dbReference type="PRINTS" id="PR01036">
    <property type="entry name" value="TCRTETB"/>
</dbReference>
<dbReference type="Gene3D" id="1.20.1250.20">
    <property type="entry name" value="MFS general substrate transporter like domains"/>
    <property type="match status" value="1"/>
</dbReference>
<feature type="transmembrane region" description="Helical" evidence="7">
    <location>
        <begin position="201"/>
        <end position="220"/>
    </location>
</feature>
<dbReference type="Gene3D" id="1.20.1720.10">
    <property type="entry name" value="Multidrug resistance protein D"/>
    <property type="match status" value="1"/>
</dbReference>
<dbReference type="InterPro" id="IPR011701">
    <property type="entry name" value="MFS"/>
</dbReference>
<sequence length="486" mass="48355">MYKNSTQRPGVVLTAVAVAQFMVALDMAVVNVALPAIRADLGFAPLDLAWVVHVYALTFGGFLLLGGKSADVFGRRRLFLGGLVVFGIASLAGGFAQAPWELVAARAIQGVAAAAVAPAALATLTTTFAEGPARVRALGVWGAVNAAGGAMGVLVGGLLTEYLSWRWVMLINVPIVAVAVGAVLASVAADAAGGAAKRLDMVGAVLATGGVGLLVLGVIGTERHSWLSATTGVTLVAAAVALAAFLGWEARAADPLLRVGLFANRWVTGANLFVFLAAAGQFASFYLMSLYLQQVLGMSAGVAGASFVPFSLAVIAGTVTATRLGRNRSPRGALIAGGATAAVGIGWFALISPDGSFLADVLGPSLIGGFGLGLCLAPVAAAATMGVAGTEAGMASGAFNSARQLGGSIGVAALATLAATHTGERVDPVGLNDGYALALSVAALLFVAAAVVAAFVLPAGRATNSLVVRATPADAARASHVKSGIE</sequence>
<feature type="transmembrane region" description="Helical" evidence="7">
    <location>
        <begin position="435"/>
        <end position="457"/>
    </location>
</feature>
<comment type="subcellular location">
    <subcellularLocation>
        <location evidence="1">Cell membrane</location>
        <topology evidence="1">Multi-pass membrane protein</topology>
    </subcellularLocation>
</comment>
<dbReference type="OrthoDB" id="4508689at2"/>
<dbReference type="EMBL" id="OBEG01000005">
    <property type="protein sequence ID" value="SNY87907.1"/>
    <property type="molecule type" value="Genomic_DNA"/>
</dbReference>
<dbReference type="RefSeq" id="WP_097246887.1">
    <property type="nucleotide sequence ID" value="NZ_JAMTCW010000003.1"/>
</dbReference>
<feature type="transmembrane region" description="Helical" evidence="7">
    <location>
        <begin position="165"/>
        <end position="189"/>
    </location>
</feature>
<feature type="transmembrane region" description="Helical" evidence="7">
    <location>
        <begin position="269"/>
        <end position="292"/>
    </location>
</feature>
<accession>A0A285LUW6</accession>
<dbReference type="Proteomes" id="UP000219565">
    <property type="component" value="Unassembled WGS sequence"/>
</dbReference>
<keyword evidence="6 7" id="KW-0472">Membrane</keyword>
<protein>
    <submittedName>
        <fullName evidence="9">Drug resistance transporter, EmrB/QacA subfamily</fullName>
    </submittedName>
</protein>
<evidence type="ECO:0000256" key="2">
    <source>
        <dbReference type="ARBA" id="ARBA00022448"/>
    </source>
</evidence>
<feature type="transmembrane region" description="Helical" evidence="7">
    <location>
        <begin position="138"/>
        <end position="159"/>
    </location>
</feature>
<evidence type="ECO:0000256" key="1">
    <source>
        <dbReference type="ARBA" id="ARBA00004651"/>
    </source>
</evidence>
<organism evidence="9 10">
    <name type="scientific">Nocardia amikacinitolerans</name>
    <dbReference type="NCBI Taxonomy" id="756689"/>
    <lineage>
        <taxon>Bacteria</taxon>
        <taxon>Bacillati</taxon>
        <taxon>Actinomycetota</taxon>
        <taxon>Actinomycetes</taxon>
        <taxon>Mycobacteriales</taxon>
        <taxon>Nocardiaceae</taxon>
        <taxon>Nocardia</taxon>
    </lineage>
</organism>
<dbReference type="InterPro" id="IPR020846">
    <property type="entry name" value="MFS_dom"/>
</dbReference>
<dbReference type="Pfam" id="PF07690">
    <property type="entry name" value="MFS_1"/>
    <property type="match status" value="1"/>
</dbReference>
<keyword evidence="5 7" id="KW-1133">Transmembrane helix</keyword>
<dbReference type="PANTHER" id="PTHR42718">
    <property type="entry name" value="MAJOR FACILITATOR SUPERFAMILY MULTIDRUG TRANSPORTER MFSC"/>
    <property type="match status" value="1"/>
</dbReference>
<dbReference type="SUPFAM" id="SSF103473">
    <property type="entry name" value="MFS general substrate transporter"/>
    <property type="match status" value="1"/>
</dbReference>
<keyword evidence="3" id="KW-1003">Cell membrane</keyword>
<evidence type="ECO:0000313" key="9">
    <source>
        <dbReference type="EMBL" id="SNY87907.1"/>
    </source>
</evidence>
<feature type="transmembrane region" description="Helical" evidence="7">
    <location>
        <begin position="370"/>
        <end position="393"/>
    </location>
</feature>
<feature type="transmembrane region" description="Helical" evidence="7">
    <location>
        <begin position="298"/>
        <end position="321"/>
    </location>
</feature>
<gene>
    <name evidence="9" type="ORF">SAMN04244553_4866</name>
</gene>
<feature type="transmembrane region" description="Helical" evidence="7">
    <location>
        <begin position="48"/>
        <end position="66"/>
    </location>
</feature>
<keyword evidence="10" id="KW-1185">Reference proteome</keyword>
<feature type="transmembrane region" description="Helical" evidence="7">
    <location>
        <begin position="226"/>
        <end position="248"/>
    </location>
</feature>
<proteinExistence type="predicted"/>
<feature type="transmembrane region" description="Helical" evidence="7">
    <location>
        <begin position="12"/>
        <end position="36"/>
    </location>
</feature>
<feature type="transmembrane region" description="Helical" evidence="7">
    <location>
        <begin position="405"/>
        <end position="423"/>
    </location>
</feature>
<evidence type="ECO:0000313" key="10">
    <source>
        <dbReference type="Proteomes" id="UP000219565"/>
    </source>
</evidence>
<dbReference type="InterPro" id="IPR005829">
    <property type="entry name" value="Sugar_transporter_CS"/>
</dbReference>
<dbReference type="PANTHER" id="PTHR42718:SF46">
    <property type="entry name" value="BLR6921 PROTEIN"/>
    <property type="match status" value="1"/>
</dbReference>
<evidence type="ECO:0000256" key="5">
    <source>
        <dbReference type="ARBA" id="ARBA00022989"/>
    </source>
</evidence>
<dbReference type="GO" id="GO:0005886">
    <property type="term" value="C:plasma membrane"/>
    <property type="evidence" value="ECO:0007669"/>
    <property type="project" value="UniProtKB-SubCell"/>
</dbReference>
<name>A0A285LUW6_9NOCA</name>
<evidence type="ECO:0000256" key="3">
    <source>
        <dbReference type="ARBA" id="ARBA00022475"/>
    </source>
</evidence>
<evidence type="ECO:0000259" key="8">
    <source>
        <dbReference type="PROSITE" id="PS50850"/>
    </source>
</evidence>
<dbReference type="CDD" id="cd17321">
    <property type="entry name" value="MFS_MMR_MDR_like"/>
    <property type="match status" value="1"/>
</dbReference>
<feature type="transmembrane region" description="Helical" evidence="7">
    <location>
        <begin position="104"/>
        <end position="126"/>
    </location>
</feature>
<evidence type="ECO:0000256" key="6">
    <source>
        <dbReference type="ARBA" id="ARBA00023136"/>
    </source>
</evidence>
<evidence type="ECO:0000256" key="7">
    <source>
        <dbReference type="SAM" id="Phobius"/>
    </source>
</evidence>